<dbReference type="InterPro" id="IPR036420">
    <property type="entry name" value="BRCT_dom_sf"/>
</dbReference>
<evidence type="ECO:0000256" key="14">
    <source>
        <dbReference type="HAMAP-Rule" id="MF_01588"/>
    </source>
</evidence>
<dbReference type="NCBIfam" id="TIGR00575">
    <property type="entry name" value="dnlj"/>
    <property type="match status" value="1"/>
</dbReference>
<keyword evidence="8 14" id="KW-0862">Zinc</keyword>
<dbReference type="Gene3D" id="1.10.287.610">
    <property type="entry name" value="Helix hairpin bin"/>
    <property type="match status" value="1"/>
</dbReference>
<dbReference type="SMART" id="SM00292">
    <property type="entry name" value="BRCT"/>
    <property type="match status" value="1"/>
</dbReference>
<evidence type="ECO:0000256" key="3">
    <source>
        <dbReference type="ARBA" id="ARBA00013308"/>
    </source>
</evidence>
<sequence length="667" mass="75445">MDKKQAQNRVKELRELLDKANKAYYQDAQPFISDKKFDRYLAELERLEEEFGLHDPTSPTQRVGGEPSSEFETVQHPVPMLSLDNTYNEDELNDFDRRVRDRLDHTDFSYMSELKFDGAAIRLRYEEGELVLGATRGDGQRGDNITRNLKTVRDIPLSLDGDYPEVVEVRGEAYMEREAFARMNEHREQQGLNTFANPRNLTAGSLKMQDPREVARRPIRFFSFDLLFEEERGGLTQLEKMQLLQDYGLPVCEHYRKCSNIDNIHQQIDDWQEFRHELPYETDGVVIKVNEDKYRSELGTTSKAPRWAIAFKFEAEQATTTLEKIKLQVGRLGKITPVAHLRAVALAGTTVKRASLHNEDEIHRKDIREGDRVVVEKAGEIIPQVVSVVNPGRENRSSPFKMPEDCPACGHKLTKLGNDVDWRCTNAECPPQVRQRITHFASRDAMDIDGLGEAVVDQLVSEELIQNYADLYDLAKEELLPLQRMAEKSAQNLISAIQDSKDQPLDRLIYALGIRFVGKTVARDLARAFQTMEALADAGEETIAEVEDIGPTIAQSVTTFFSDESNLKMLDKLKAAGLTFKMGEKEQTSQKLNGKTFVLTGALPGLTRKEATALIEKHGGKVTSSVSGNTDYLLAGESPGSKYEKAQEREVSILDQDAFLELIDEPL</sequence>
<accession>A0A521C9U0</accession>
<feature type="binding site" evidence="14">
    <location>
        <position position="113"/>
    </location>
    <ligand>
        <name>NAD(+)</name>
        <dbReference type="ChEBI" id="CHEBI:57540"/>
    </ligand>
</feature>
<evidence type="ECO:0000256" key="15">
    <source>
        <dbReference type="SAM" id="MobiDB-lite"/>
    </source>
</evidence>
<comment type="function">
    <text evidence="1 14">DNA ligase that catalyzes the formation of phosphodiester linkages between 5'-phosphoryl and 3'-hydroxyl groups in double-stranded DNA using NAD as a coenzyme and as the energy source for the reaction. It is essential for DNA replication and repair of damaged DNA.</text>
</comment>
<dbReference type="InterPro" id="IPR004150">
    <property type="entry name" value="NAD_DNA_ligase_OB"/>
</dbReference>
<evidence type="ECO:0000256" key="8">
    <source>
        <dbReference type="ARBA" id="ARBA00022833"/>
    </source>
</evidence>
<dbReference type="GO" id="GO:0006281">
    <property type="term" value="P:DNA repair"/>
    <property type="evidence" value="ECO:0007669"/>
    <property type="project" value="UniProtKB-KW"/>
</dbReference>
<evidence type="ECO:0000256" key="1">
    <source>
        <dbReference type="ARBA" id="ARBA00004067"/>
    </source>
</evidence>
<feature type="binding site" evidence="14">
    <location>
        <position position="409"/>
    </location>
    <ligand>
        <name>Zn(2+)</name>
        <dbReference type="ChEBI" id="CHEBI:29105"/>
    </ligand>
</feature>
<gene>
    <name evidence="14" type="primary">ligA</name>
    <name evidence="17" type="ORF">SAMN06265218_105179</name>
</gene>
<dbReference type="InterPro" id="IPR003583">
    <property type="entry name" value="Hlx-hairpin-Hlx_DNA-bd_motif"/>
</dbReference>
<dbReference type="FunFam" id="2.40.50.140:FF:000012">
    <property type="entry name" value="DNA ligase"/>
    <property type="match status" value="1"/>
</dbReference>
<dbReference type="InterPro" id="IPR013840">
    <property type="entry name" value="DNAligase_N"/>
</dbReference>
<evidence type="ECO:0000313" key="18">
    <source>
        <dbReference type="Proteomes" id="UP000317593"/>
    </source>
</evidence>
<dbReference type="Gene3D" id="3.30.470.30">
    <property type="entry name" value="DNA ligase/mRNA capping enzyme"/>
    <property type="match status" value="1"/>
</dbReference>
<dbReference type="InterPro" id="IPR041663">
    <property type="entry name" value="DisA/LigA_HHH"/>
</dbReference>
<keyword evidence="5 14" id="KW-0235">DNA replication</keyword>
<feature type="binding site" evidence="14">
    <location>
        <position position="429"/>
    </location>
    <ligand>
        <name>Zn(2+)</name>
        <dbReference type="ChEBI" id="CHEBI:29105"/>
    </ligand>
</feature>
<name>A0A521C9U0_9BACT</name>
<evidence type="ECO:0000256" key="12">
    <source>
        <dbReference type="ARBA" id="ARBA00034005"/>
    </source>
</evidence>
<dbReference type="SMART" id="SM00278">
    <property type="entry name" value="HhH1"/>
    <property type="match status" value="3"/>
</dbReference>
<dbReference type="InterPro" id="IPR012340">
    <property type="entry name" value="NA-bd_OB-fold"/>
</dbReference>
<keyword evidence="18" id="KW-1185">Reference proteome</keyword>
<dbReference type="Gene3D" id="3.40.50.10190">
    <property type="entry name" value="BRCT domain"/>
    <property type="match status" value="1"/>
</dbReference>
<evidence type="ECO:0000256" key="2">
    <source>
        <dbReference type="ARBA" id="ARBA00012722"/>
    </source>
</evidence>
<dbReference type="SUPFAM" id="SSF50249">
    <property type="entry name" value="Nucleic acid-binding proteins"/>
    <property type="match status" value="1"/>
</dbReference>
<feature type="binding site" evidence="14">
    <location>
        <position position="288"/>
    </location>
    <ligand>
        <name>NAD(+)</name>
        <dbReference type="ChEBI" id="CHEBI:57540"/>
    </ligand>
</feature>
<feature type="binding site" evidence="14">
    <location>
        <begin position="82"/>
        <end position="83"/>
    </location>
    <ligand>
        <name>NAD(+)</name>
        <dbReference type="ChEBI" id="CHEBI:57540"/>
    </ligand>
</feature>
<evidence type="ECO:0000256" key="9">
    <source>
        <dbReference type="ARBA" id="ARBA00022842"/>
    </source>
</evidence>
<feature type="active site" description="N6-AMP-lysine intermediate" evidence="14">
    <location>
        <position position="115"/>
    </location>
</feature>
<keyword evidence="6 14" id="KW-0479">Metal-binding</keyword>
<keyword evidence="11 14" id="KW-0234">DNA repair</keyword>
<dbReference type="InterPro" id="IPR001357">
    <property type="entry name" value="BRCT_dom"/>
</dbReference>
<feature type="binding site" evidence="14">
    <location>
        <position position="406"/>
    </location>
    <ligand>
        <name>Zn(2+)</name>
        <dbReference type="ChEBI" id="CHEBI:29105"/>
    </ligand>
</feature>
<dbReference type="SMART" id="SM00532">
    <property type="entry name" value="LIGANc"/>
    <property type="match status" value="1"/>
</dbReference>
<dbReference type="InterPro" id="IPR013839">
    <property type="entry name" value="DNAligase_adenylation"/>
</dbReference>
<dbReference type="GO" id="GO:0003677">
    <property type="term" value="F:DNA binding"/>
    <property type="evidence" value="ECO:0007669"/>
    <property type="project" value="InterPro"/>
</dbReference>
<keyword evidence="4 14" id="KW-0436">Ligase</keyword>
<dbReference type="Pfam" id="PF03119">
    <property type="entry name" value="DNA_ligase_ZBD"/>
    <property type="match status" value="1"/>
</dbReference>
<dbReference type="Pfam" id="PF00533">
    <property type="entry name" value="BRCT"/>
    <property type="match status" value="1"/>
</dbReference>
<dbReference type="GO" id="GO:0003911">
    <property type="term" value="F:DNA ligase (NAD+) activity"/>
    <property type="evidence" value="ECO:0007669"/>
    <property type="project" value="UniProtKB-UniRule"/>
</dbReference>
<dbReference type="GO" id="GO:0006260">
    <property type="term" value="P:DNA replication"/>
    <property type="evidence" value="ECO:0007669"/>
    <property type="project" value="UniProtKB-KW"/>
</dbReference>
<dbReference type="FunFam" id="1.10.150.20:FF:000007">
    <property type="entry name" value="DNA ligase"/>
    <property type="match status" value="1"/>
</dbReference>
<reference evidence="17 18" key="1">
    <citation type="submission" date="2017-05" db="EMBL/GenBank/DDBJ databases">
        <authorList>
            <person name="Varghese N."/>
            <person name="Submissions S."/>
        </authorList>
    </citation>
    <scope>NUCLEOTIDE SEQUENCE [LARGE SCALE GENOMIC DNA]</scope>
    <source>
        <strain evidence="17 18">DSM 21194</strain>
    </source>
</reference>
<proteinExistence type="inferred from homology"/>
<dbReference type="Pfam" id="PF01653">
    <property type="entry name" value="DNA_ligase_aden"/>
    <property type="match status" value="1"/>
</dbReference>
<dbReference type="InterPro" id="IPR018239">
    <property type="entry name" value="DNA_ligase_AS"/>
</dbReference>
<dbReference type="Gene3D" id="1.10.150.20">
    <property type="entry name" value="5' to 3' exonuclease, C-terminal subdomain"/>
    <property type="match status" value="2"/>
</dbReference>
<dbReference type="InterPro" id="IPR004149">
    <property type="entry name" value="Znf_DNAligase_C4"/>
</dbReference>
<evidence type="ECO:0000256" key="4">
    <source>
        <dbReference type="ARBA" id="ARBA00022598"/>
    </source>
</evidence>
<evidence type="ECO:0000256" key="11">
    <source>
        <dbReference type="ARBA" id="ARBA00023204"/>
    </source>
</evidence>
<feature type="binding site" evidence="14">
    <location>
        <position position="424"/>
    </location>
    <ligand>
        <name>Zn(2+)</name>
        <dbReference type="ChEBI" id="CHEBI:29105"/>
    </ligand>
</feature>
<dbReference type="FunFam" id="3.30.470.30:FF:000001">
    <property type="entry name" value="DNA ligase"/>
    <property type="match status" value="1"/>
</dbReference>
<dbReference type="Pfam" id="PF14520">
    <property type="entry name" value="HHH_5"/>
    <property type="match status" value="1"/>
</dbReference>
<dbReference type="CDD" id="cd00114">
    <property type="entry name" value="LIGANc"/>
    <property type="match status" value="1"/>
</dbReference>
<dbReference type="PANTHER" id="PTHR23389">
    <property type="entry name" value="CHROMOSOME TRANSMISSION FIDELITY FACTOR 18"/>
    <property type="match status" value="1"/>
</dbReference>
<feature type="binding site" evidence="14">
    <location>
        <position position="172"/>
    </location>
    <ligand>
        <name>NAD(+)</name>
        <dbReference type="ChEBI" id="CHEBI:57540"/>
    </ligand>
</feature>
<dbReference type="GO" id="GO:0046872">
    <property type="term" value="F:metal ion binding"/>
    <property type="evidence" value="ECO:0007669"/>
    <property type="project" value="UniProtKB-KW"/>
</dbReference>
<dbReference type="SUPFAM" id="SSF52113">
    <property type="entry name" value="BRCT domain"/>
    <property type="match status" value="1"/>
</dbReference>
<dbReference type="NCBIfam" id="NF005932">
    <property type="entry name" value="PRK07956.1"/>
    <property type="match status" value="1"/>
</dbReference>
<evidence type="ECO:0000259" key="16">
    <source>
        <dbReference type="PROSITE" id="PS50172"/>
    </source>
</evidence>
<dbReference type="FunFam" id="1.10.150.20:FF:000006">
    <property type="entry name" value="DNA ligase"/>
    <property type="match status" value="1"/>
</dbReference>
<dbReference type="Proteomes" id="UP000317593">
    <property type="component" value="Unassembled WGS sequence"/>
</dbReference>
<evidence type="ECO:0000256" key="7">
    <source>
        <dbReference type="ARBA" id="ARBA00022763"/>
    </source>
</evidence>
<dbReference type="OrthoDB" id="9759736at2"/>
<evidence type="ECO:0000256" key="13">
    <source>
        <dbReference type="ARBA" id="ARBA00060881"/>
    </source>
</evidence>
<dbReference type="InterPro" id="IPR010994">
    <property type="entry name" value="RuvA_2-like"/>
</dbReference>
<keyword evidence="9 14" id="KW-0460">Magnesium</keyword>
<dbReference type="Gene3D" id="6.20.10.30">
    <property type="match status" value="1"/>
</dbReference>
<evidence type="ECO:0000313" key="17">
    <source>
        <dbReference type="EMBL" id="SMO56183.1"/>
    </source>
</evidence>
<feature type="domain" description="BRCT" evidence="16">
    <location>
        <begin position="587"/>
        <end position="667"/>
    </location>
</feature>
<dbReference type="PROSITE" id="PS50172">
    <property type="entry name" value="BRCT"/>
    <property type="match status" value="1"/>
</dbReference>
<keyword evidence="14" id="KW-0464">Manganese</keyword>
<dbReference type="PROSITE" id="PS01055">
    <property type="entry name" value="DNA_LIGASE_N1"/>
    <property type="match status" value="1"/>
</dbReference>
<dbReference type="GO" id="GO:0005829">
    <property type="term" value="C:cytosol"/>
    <property type="evidence" value="ECO:0007669"/>
    <property type="project" value="TreeGrafter"/>
</dbReference>
<feature type="binding site" evidence="14">
    <location>
        <position position="136"/>
    </location>
    <ligand>
        <name>NAD(+)</name>
        <dbReference type="ChEBI" id="CHEBI:57540"/>
    </ligand>
</feature>
<keyword evidence="10 14" id="KW-0520">NAD</keyword>
<evidence type="ECO:0000256" key="6">
    <source>
        <dbReference type="ARBA" id="ARBA00022723"/>
    </source>
</evidence>
<keyword evidence="7 14" id="KW-0227">DNA damage</keyword>
<dbReference type="Gene3D" id="2.40.50.140">
    <property type="entry name" value="Nucleic acid-binding proteins"/>
    <property type="match status" value="1"/>
</dbReference>
<dbReference type="RefSeq" id="WP_142713930.1">
    <property type="nucleotide sequence ID" value="NZ_FXTH01000005.1"/>
</dbReference>
<dbReference type="Pfam" id="PF03120">
    <property type="entry name" value="OB_DNA_ligase"/>
    <property type="match status" value="1"/>
</dbReference>
<dbReference type="SUPFAM" id="SSF47781">
    <property type="entry name" value="RuvA domain 2-like"/>
    <property type="match status" value="1"/>
</dbReference>
<feature type="binding site" evidence="14">
    <location>
        <position position="312"/>
    </location>
    <ligand>
        <name>NAD(+)</name>
        <dbReference type="ChEBI" id="CHEBI:57540"/>
    </ligand>
</feature>
<dbReference type="InterPro" id="IPR001679">
    <property type="entry name" value="DNA_ligase"/>
</dbReference>
<organism evidence="17 18">
    <name type="scientific">Fodinibius sediminis</name>
    <dbReference type="NCBI Taxonomy" id="1214077"/>
    <lineage>
        <taxon>Bacteria</taxon>
        <taxon>Pseudomonadati</taxon>
        <taxon>Balneolota</taxon>
        <taxon>Balneolia</taxon>
        <taxon>Balneolales</taxon>
        <taxon>Balneolaceae</taxon>
        <taxon>Fodinibius</taxon>
    </lineage>
</organism>
<dbReference type="PIRSF" id="PIRSF001604">
    <property type="entry name" value="LigA"/>
    <property type="match status" value="1"/>
</dbReference>
<dbReference type="Pfam" id="PF12826">
    <property type="entry name" value="HHH_2"/>
    <property type="match status" value="1"/>
</dbReference>
<dbReference type="PANTHER" id="PTHR23389:SF9">
    <property type="entry name" value="DNA LIGASE"/>
    <property type="match status" value="1"/>
</dbReference>
<evidence type="ECO:0000256" key="10">
    <source>
        <dbReference type="ARBA" id="ARBA00023027"/>
    </source>
</evidence>
<comment type="catalytic activity">
    <reaction evidence="12 14">
        <text>NAD(+) + (deoxyribonucleotide)n-3'-hydroxyl + 5'-phospho-(deoxyribonucleotide)m = (deoxyribonucleotide)n+m + AMP + beta-nicotinamide D-nucleotide.</text>
        <dbReference type="EC" id="6.5.1.2"/>
    </reaction>
</comment>
<protein>
    <recommendedName>
        <fullName evidence="3 14">DNA ligase</fullName>
        <ecNumber evidence="2 14">6.5.1.2</ecNumber>
    </recommendedName>
    <alternativeName>
        <fullName evidence="14">Polydeoxyribonucleotide synthase [NAD(+)]</fullName>
    </alternativeName>
</protein>
<dbReference type="SUPFAM" id="SSF56091">
    <property type="entry name" value="DNA ligase/mRNA capping enzyme, catalytic domain"/>
    <property type="match status" value="1"/>
</dbReference>
<evidence type="ECO:0000256" key="5">
    <source>
        <dbReference type="ARBA" id="ARBA00022705"/>
    </source>
</evidence>
<comment type="similarity">
    <text evidence="13 14">Belongs to the NAD-dependent DNA ligase family. LigA subfamily.</text>
</comment>
<dbReference type="HAMAP" id="MF_01588">
    <property type="entry name" value="DNA_ligase_A"/>
    <property type="match status" value="1"/>
</dbReference>
<feature type="region of interest" description="Disordered" evidence="15">
    <location>
        <begin position="53"/>
        <end position="72"/>
    </location>
</feature>
<feature type="binding site" evidence="14">
    <location>
        <begin position="34"/>
        <end position="38"/>
    </location>
    <ligand>
        <name>NAD(+)</name>
        <dbReference type="ChEBI" id="CHEBI:57540"/>
    </ligand>
</feature>
<comment type="cofactor">
    <cofactor evidence="14">
        <name>Mg(2+)</name>
        <dbReference type="ChEBI" id="CHEBI:18420"/>
    </cofactor>
    <cofactor evidence="14">
        <name>Mn(2+)</name>
        <dbReference type="ChEBI" id="CHEBI:29035"/>
    </cofactor>
</comment>
<dbReference type="AlphaFoldDB" id="A0A521C9U0"/>
<dbReference type="EC" id="6.5.1.2" evidence="2 14"/>
<dbReference type="EMBL" id="FXTH01000005">
    <property type="protein sequence ID" value="SMO56183.1"/>
    <property type="molecule type" value="Genomic_DNA"/>
</dbReference>